<dbReference type="AlphaFoldDB" id="A0AAD5YDD9"/>
<gene>
    <name evidence="2" type="ORF">NLI96_g5998</name>
</gene>
<comment type="caution">
    <text evidence="2">The sequence shown here is derived from an EMBL/GenBank/DDBJ whole genome shotgun (WGS) entry which is preliminary data.</text>
</comment>
<dbReference type="PRINTS" id="PR00111">
    <property type="entry name" value="ABHYDROLASE"/>
</dbReference>
<evidence type="ECO:0000313" key="2">
    <source>
        <dbReference type="EMBL" id="KAJ3483918.1"/>
    </source>
</evidence>
<sequence>MDVYPAFYRNTNQSGILDGAKLAYEILSADKLGLPGIVPLALVNGLNSLGQDFQRLSESLAKSRPVLIFDNRGIGNSTYSVSAKSDEVTIESMARDLLALLSGLGWSKLAILGFSMGGTIVQQLLLLPYHPSHPTPLPFQVTHVILAGTMAAPLTEFRYRLQFAAPKSGLSLEEKKEVIRDNVEHFFTPAWVQDVRNAERLQWWLNRMVVGRPFEATRKQLRATGKFSLGDLHRHIPKDIPVLTIHGRIDDIVPFPAGEDVHRRIPHARRVEVGLEPGQIPHNQFGHMWWEYFDIGAWRDVLDKFLEDNSLKEKARL</sequence>
<proteinExistence type="predicted"/>
<keyword evidence="3" id="KW-1185">Reference proteome</keyword>
<protein>
    <recommendedName>
        <fullName evidence="1">AB hydrolase-1 domain-containing protein</fullName>
    </recommendedName>
</protein>
<evidence type="ECO:0000259" key="1">
    <source>
        <dbReference type="Pfam" id="PF00561"/>
    </source>
</evidence>
<evidence type="ECO:0000313" key="3">
    <source>
        <dbReference type="Proteomes" id="UP001212997"/>
    </source>
</evidence>
<feature type="domain" description="AB hydrolase-1" evidence="1">
    <location>
        <begin position="39"/>
        <end position="272"/>
    </location>
</feature>
<dbReference type="PANTHER" id="PTHR43433">
    <property type="entry name" value="HYDROLASE, ALPHA/BETA FOLD FAMILY PROTEIN"/>
    <property type="match status" value="1"/>
</dbReference>
<dbReference type="EMBL" id="JANAWD010000209">
    <property type="protein sequence ID" value="KAJ3483918.1"/>
    <property type="molecule type" value="Genomic_DNA"/>
</dbReference>
<dbReference type="Gene3D" id="3.40.50.1820">
    <property type="entry name" value="alpha/beta hydrolase"/>
    <property type="match status" value="1"/>
</dbReference>
<dbReference type="InterPro" id="IPR000073">
    <property type="entry name" value="AB_hydrolase_1"/>
</dbReference>
<dbReference type="Pfam" id="PF00561">
    <property type="entry name" value="Abhydrolase_1"/>
    <property type="match status" value="1"/>
</dbReference>
<dbReference type="Proteomes" id="UP001212997">
    <property type="component" value="Unassembled WGS sequence"/>
</dbReference>
<dbReference type="SUPFAM" id="SSF53474">
    <property type="entry name" value="alpha/beta-Hydrolases"/>
    <property type="match status" value="1"/>
</dbReference>
<name>A0AAD5YDD9_9APHY</name>
<dbReference type="PANTHER" id="PTHR43433:SF5">
    <property type="entry name" value="AB HYDROLASE-1 DOMAIN-CONTAINING PROTEIN"/>
    <property type="match status" value="1"/>
</dbReference>
<organism evidence="2 3">
    <name type="scientific">Meripilus lineatus</name>
    <dbReference type="NCBI Taxonomy" id="2056292"/>
    <lineage>
        <taxon>Eukaryota</taxon>
        <taxon>Fungi</taxon>
        <taxon>Dikarya</taxon>
        <taxon>Basidiomycota</taxon>
        <taxon>Agaricomycotina</taxon>
        <taxon>Agaricomycetes</taxon>
        <taxon>Polyporales</taxon>
        <taxon>Meripilaceae</taxon>
        <taxon>Meripilus</taxon>
    </lineage>
</organism>
<dbReference type="InterPro" id="IPR029058">
    <property type="entry name" value="AB_hydrolase_fold"/>
</dbReference>
<dbReference type="InterPro" id="IPR050471">
    <property type="entry name" value="AB_hydrolase"/>
</dbReference>
<reference evidence="2" key="1">
    <citation type="submission" date="2022-07" db="EMBL/GenBank/DDBJ databases">
        <title>Genome Sequence of Physisporinus lineatus.</title>
        <authorList>
            <person name="Buettner E."/>
        </authorList>
    </citation>
    <scope>NUCLEOTIDE SEQUENCE</scope>
    <source>
        <strain evidence="2">VT162</strain>
    </source>
</reference>
<accession>A0AAD5YDD9</accession>